<dbReference type="STRING" id="1754191.A0A1Y1VEI1"/>
<keyword evidence="1" id="KW-0677">Repeat</keyword>
<reference evidence="4 5" key="2">
    <citation type="submission" date="2016-08" db="EMBL/GenBank/DDBJ databases">
        <title>Pervasive Adenine N6-methylation of Active Genes in Fungi.</title>
        <authorList>
            <consortium name="DOE Joint Genome Institute"/>
            <person name="Mondo S.J."/>
            <person name="Dannebaum R.O."/>
            <person name="Kuo R.C."/>
            <person name="Labutti K."/>
            <person name="Haridas S."/>
            <person name="Kuo A."/>
            <person name="Salamov A."/>
            <person name="Ahrendt S.R."/>
            <person name="Lipzen A."/>
            <person name="Sullivan W."/>
            <person name="Andreopoulos W.B."/>
            <person name="Clum A."/>
            <person name="Lindquist E."/>
            <person name="Daum C."/>
            <person name="Ramamoorthy G.K."/>
            <person name="Gryganskyi A."/>
            <person name="Culley D."/>
            <person name="Magnuson J.K."/>
            <person name="James T.Y."/>
            <person name="O'Malley M.A."/>
            <person name="Stajich J.E."/>
            <person name="Spatafora J.W."/>
            <person name="Visel A."/>
            <person name="Grigoriev I.V."/>
        </authorList>
    </citation>
    <scope>NUCLEOTIDE SEQUENCE [LARGE SCALE GENOMIC DNA]</scope>
    <source>
        <strain evidence="5">finn</strain>
    </source>
</reference>
<dbReference type="Gene3D" id="1.25.40.20">
    <property type="entry name" value="Ankyrin repeat-containing domain"/>
    <property type="match status" value="2"/>
</dbReference>
<dbReference type="SUPFAM" id="SSF48403">
    <property type="entry name" value="Ankyrin repeat"/>
    <property type="match status" value="2"/>
</dbReference>
<dbReference type="InterPro" id="IPR036770">
    <property type="entry name" value="Ankyrin_rpt-contain_sf"/>
</dbReference>
<dbReference type="OrthoDB" id="9995210at2759"/>
<accession>A0A1Y1VEI1</accession>
<evidence type="ECO:0000313" key="4">
    <source>
        <dbReference type="EMBL" id="ORX54255.1"/>
    </source>
</evidence>
<dbReference type="InterPro" id="IPR002110">
    <property type="entry name" value="Ankyrin_rpt"/>
</dbReference>
<dbReference type="Proteomes" id="UP000193719">
    <property type="component" value="Unassembled WGS sequence"/>
</dbReference>
<proteinExistence type="predicted"/>
<sequence length="624" mass="73152">MEFEEFKSNFLCKISKGKESSLKYIEKNKKVVMDFLSKEKYVLDIVNNLNDIILVSKKFSIFEKVLSHPLLEAVEKEFRESNILIRAFKSDSKDKEKIIEWLLKKTNINPSIRDENGCTALMFAVQVQRINSNIECLLQNGSKYVNLEDYNGNTALFYATESIVIFQKLIDQGADYNHLNKVGETVLMYTCRKNKLRIFEYVLKIPDFNVNQYDYNGKNLPMVLVECSLCKELKTFFKCRSDFDINFVSKSNESLVSHFINQYISELKEKENFLIEKYYKVIQKYGLMMETLVELGCNFNAIIDGDGNTPIMFFILIEDYVSAYYLLKKCPKLDISIKNKYNVNASYMAFFINEDYFKSRPKFPLTYGLFLKVFLEHPTFDHSYLDENKNSLLNYCILKNENDVNSFLRTMNDETVGQMNNKKETSLIIASKLGKGSIVKQLLDNPYVRKNINHTDSYENTALFYAVQLRDQEIIKLLLKNGANPYITNSDGITILETAKMMNAFNIVELIEKNFAVNNSKEKVYSDKKVEENKKLDVKLDNQIRYYRINQYQKEYDSLLKYDFISCYQPSCYNHLIQQWLYIVMFAPKDNSELRTFINDMNKLDNILNRYIAENVLVSLFDLL</sequence>
<keyword evidence="2 3" id="KW-0040">ANK repeat</keyword>
<name>A0A1Y1VEI1_9FUNG</name>
<protein>
    <submittedName>
        <fullName evidence="4">Ankyrin</fullName>
    </submittedName>
</protein>
<dbReference type="SMART" id="SM00248">
    <property type="entry name" value="ANK"/>
    <property type="match status" value="7"/>
</dbReference>
<feature type="repeat" description="ANK" evidence="3">
    <location>
        <begin position="458"/>
        <end position="490"/>
    </location>
</feature>
<dbReference type="PANTHER" id="PTHR24198">
    <property type="entry name" value="ANKYRIN REPEAT AND PROTEIN KINASE DOMAIN-CONTAINING PROTEIN"/>
    <property type="match status" value="1"/>
</dbReference>
<reference evidence="4 5" key="1">
    <citation type="submission" date="2016-08" db="EMBL/GenBank/DDBJ databases">
        <title>Genomes of anaerobic fungi encode conserved fungal cellulosomes for biomass hydrolysis.</title>
        <authorList>
            <consortium name="DOE Joint Genome Institute"/>
            <person name="Haitjema C.H."/>
            <person name="Gilmore S.P."/>
            <person name="Henske J.K."/>
            <person name="Solomon K.V."/>
            <person name="De Groot R."/>
            <person name="Kuo A."/>
            <person name="Mondo S.J."/>
            <person name="Salamov A.A."/>
            <person name="Labutti K."/>
            <person name="Zhao Z."/>
            <person name="Chiniquy J."/>
            <person name="Barry K."/>
            <person name="Brewer H.M."/>
            <person name="Purvine S.O."/>
            <person name="Wright A.T."/>
            <person name="Boxma B."/>
            <person name="Van Alen T."/>
            <person name="Hackstein J.H."/>
            <person name="Baker S.E."/>
            <person name="Grigoriev I.V."/>
            <person name="O'Malley M.A."/>
        </authorList>
    </citation>
    <scope>NUCLEOTIDE SEQUENCE [LARGE SCALE GENOMIC DNA]</scope>
    <source>
        <strain evidence="5">finn</strain>
    </source>
</reference>
<dbReference type="PROSITE" id="PS50088">
    <property type="entry name" value="ANK_REPEAT"/>
    <property type="match status" value="1"/>
</dbReference>
<organism evidence="4 5">
    <name type="scientific">Piromyces finnis</name>
    <dbReference type="NCBI Taxonomy" id="1754191"/>
    <lineage>
        <taxon>Eukaryota</taxon>
        <taxon>Fungi</taxon>
        <taxon>Fungi incertae sedis</taxon>
        <taxon>Chytridiomycota</taxon>
        <taxon>Chytridiomycota incertae sedis</taxon>
        <taxon>Neocallimastigomycetes</taxon>
        <taxon>Neocallimastigales</taxon>
        <taxon>Neocallimastigaceae</taxon>
        <taxon>Piromyces</taxon>
    </lineage>
</organism>
<evidence type="ECO:0000256" key="3">
    <source>
        <dbReference type="PROSITE-ProRule" id="PRU00023"/>
    </source>
</evidence>
<evidence type="ECO:0000256" key="2">
    <source>
        <dbReference type="ARBA" id="ARBA00023043"/>
    </source>
</evidence>
<dbReference type="AlphaFoldDB" id="A0A1Y1VEI1"/>
<evidence type="ECO:0000313" key="5">
    <source>
        <dbReference type="Proteomes" id="UP000193719"/>
    </source>
</evidence>
<evidence type="ECO:0000256" key="1">
    <source>
        <dbReference type="ARBA" id="ARBA00022737"/>
    </source>
</evidence>
<gene>
    <name evidence="4" type="ORF">BCR36DRAFT_581882</name>
</gene>
<dbReference type="EMBL" id="MCFH01000011">
    <property type="protein sequence ID" value="ORX54255.1"/>
    <property type="molecule type" value="Genomic_DNA"/>
</dbReference>
<comment type="caution">
    <text evidence="4">The sequence shown here is derived from an EMBL/GenBank/DDBJ whole genome shotgun (WGS) entry which is preliminary data.</text>
</comment>
<dbReference type="PANTHER" id="PTHR24198:SF165">
    <property type="entry name" value="ANKYRIN REPEAT-CONTAINING PROTEIN-RELATED"/>
    <property type="match status" value="1"/>
</dbReference>
<keyword evidence="5" id="KW-1185">Reference proteome</keyword>
<dbReference type="PROSITE" id="PS50297">
    <property type="entry name" value="ANK_REP_REGION"/>
    <property type="match status" value="1"/>
</dbReference>
<dbReference type="Pfam" id="PF12796">
    <property type="entry name" value="Ank_2"/>
    <property type="match status" value="2"/>
</dbReference>